<comment type="caution">
    <text evidence="2">The sequence shown here is derived from an EMBL/GenBank/DDBJ whole genome shotgun (WGS) entry which is preliminary data.</text>
</comment>
<evidence type="ECO:0000313" key="3">
    <source>
        <dbReference type="Proteomes" id="UP001175000"/>
    </source>
</evidence>
<dbReference type="Pfam" id="PF06985">
    <property type="entry name" value="HET"/>
    <property type="match status" value="1"/>
</dbReference>
<name>A0AA39WE47_9PEZI</name>
<gene>
    <name evidence="2" type="ORF">B0T14DRAFT_485549</name>
</gene>
<dbReference type="AlphaFoldDB" id="A0AA39WE47"/>
<dbReference type="EMBL" id="JAULSU010000006">
    <property type="protein sequence ID" value="KAK0613734.1"/>
    <property type="molecule type" value="Genomic_DNA"/>
</dbReference>
<evidence type="ECO:0000259" key="1">
    <source>
        <dbReference type="Pfam" id="PF06985"/>
    </source>
</evidence>
<protein>
    <submittedName>
        <fullName evidence="2">Heterokaryon incompatibility protein-domain-containing protein</fullName>
    </submittedName>
</protein>
<dbReference type="PANTHER" id="PTHR24148">
    <property type="entry name" value="ANKYRIN REPEAT DOMAIN-CONTAINING PROTEIN 39 HOMOLOG-RELATED"/>
    <property type="match status" value="1"/>
</dbReference>
<organism evidence="2 3">
    <name type="scientific">Immersiella caudata</name>
    <dbReference type="NCBI Taxonomy" id="314043"/>
    <lineage>
        <taxon>Eukaryota</taxon>
        <taxon>Fungi</taxon>
        <taxon>Dikarya</taxon>
        <taxon>Ascomycota</taxon>
        <taxon>Pezizomycotina</taxon>
        <taxon>Sordariomycetes</taxon>
        <taxon>Sordariomycetidae</taxon>
        <taxon>Sordariales</taxon>
        <taxon>Lasiosphaeriaceae</taxon>
        <taxon>Immersiella</taxon>
    </lineage>
</organism>
<keyword evidence="3" id="KW-1185">Reference proteome</keyword>
<dbReference type="PANTHER" id="PTHR24148:SF73">
    <property type="entry name" value="HET DOMAIN PROTEIN (AFU_ORTHOLOGUE AFUA_8G01020)"/>
    <property type="match status" value="1"/>
</dbReference>
<sequence length="673" mass="76194">MASNMELVLSRGCRHNDWVVVPTTKIECCRSCGFSVVMCKKRLQFYLHSSLPPEHHIQRSAEPTSGLPPLKGFTYPSLDLAHGRGVRLLILKAGGHDDALRCELEAANLQCGPVFEAVSYTWASSDGDDSLCRSIQCDNADQHIGITRSCEAALRNLRYPDKDRVLWVDAICIDQSNFLERNHQVRNMIAVFRTAQRVLVYLGEGSHNVRRLFEYATDDRGGDLPSVLDFIALLRRRWFYRVWVLQEVAVAKSVVVVYGDRRMSWEDMMKHCALFSELVKTRRIPFAYPPLLSYGIRNASQNKTGYVQENLDLLEALQISRNCSCKDPRDKVYALTGLLRNIPIHIDYSPSTTAGFVFSQVAAWHILITKSLEILSYVSGASGLQMPSWAPDWTQRNTTPLPPSLNQLTSPSSVSLIDRNTNQELAPTLPLNFPLQCSLLVSGSRLGSVWTLPHIFGQPSDGEVDASPETYQLPRGQWQDTKLVCGQVEEFWDLIQRSYNDGNGYHGSWESRLKPRQVPEVPPAFGGPCTTCFDLVDKVRVSALIPCTCGTRVRGQAHFISGDLWDFTTAIRANSKGRRMFATERSLGYGPACLRDGDEVWQVRGARNPLILRRDRDHCTLVGECHLHAATRETDKCPICLFRRMRPFAKDKEDFRESTKKRLEQFWEPVLIW</sequence>
<dbReference type="Proteomes" id="UP001175000">
    <property type="component" value="Unassembled WGS sequence"/>
</dbReference>
<evidence type="ECO:0000313" key="2">
    <source>
        <dbReference type="EMBL" id="KAK0613734.1"/>
    </source>
</evidence>
<reference evidence="2" key="1">
    <citation type="submission" date="2023-06" db="EMBL/GenBank/DDBJ databases">
        <title>Genome-scale phylogeny and comparative genomics of the fungal order Sordariales.</title>
        <authorList>
            <consortium name="Lawrence Berkeley National Laboratory"/>
            <person name="Hensen N."/>
            <person name="Bonometti L."/>
            <person name="Westerberg I."/>
            <person name="Brannstrom I.O."/>
            <person name="Guillou S."/>
            <person name="Cros-Aarteil S."/>
            <person name="Calhoun S."/>
            <person name="Haridas S."/>
            <person name="Kuo A."/>
            <person name="Mondo S."/>
            <person name="Pangilinan J."/>
            <person name="Riley R."/>
            <person name="Labutti K."/>
            <person name="Andreopoulos B."/>
            <person name="Lipzen A."/>
            <person name="Chen C."/>
            <person name="Yanf M."/>
            <person name="Daum C."/>
            <person name="Ng V."/>
            <person name="Clum A."/>
            <person name="Steindorff A."/>
            <person name="Ohm R."/>
            <person name="Martin F."/>
            <person name="Silar P."/>
            <person name="Natvig D."/>
            <person name="Lalanne C."/>
            <person name="Gautier V."/>
            <person name="Ament-Velasquez S.L."/>
            <person name="Kruys A."/>
            <person name="Hutchinson M.I."/>
            <person name="Powell A.J."/>
            <person name="Barry K."/>
            <person name="Miller A.N."/>
            <person name="Grigoriev I.V."/>
            <person name="Debuchy R."/>
            <person name="Gladieux P."/>
            <person name="Thoren M.H."/>
            <person name="Johannesson H."/>
        </authorList>
    </citation>
    <scope>NUCLEOTIDE SEQUENCE</scope>
    <source>
        <strain evidence="2">CBS 606.72</strain>
    </source>
</reference>
<proteinExistence type="predicted"/>
<dbReference type="InterPro" id="IPR052895">
    <property type="entry name" value="HetReg/Transcr_Mod"/>
</dbReference>
<feature type="domain" description="Heterokaryon incompatibility" evidence="1">
    <location>
        <begin position="115"/>
        <end position="247"/>
    </location>
</feature>
<accession>A0AA39WE47</accession>
<dbReference type="InterPro" id="IPR010730">
    <property type="entry name" value="HET"/>
</dbReference>